<evidence type="ECO:0000256" key="1">
    <source>
        <dbReference type="SAM" id="MobiDB-lite"/>
    </source>
</evidence>
<dbReference type="EMBL" id="AQQW01000004">
    <property type="protein sequence ID" value="ETW13279.1"/>
    <property type="molecule type" value="Genomic_DNA"/>
</dbReference>
<reference evidence="3 4" key="1">
    <citation type="journal article" date="2014" name="Antonie Van Leeuwenhoek">
        <title>Roseivivax atlanticus sp. nov., isolated from surface seawater of the Atlantic Ocean.</title>
        <authorList>
            <person name="Li G."/>
            <person name="Lai Q."/>
            <person name="Liu X."/>
            <person name="Sun F."/>
            <person name="Shao Z."/>
        </authorList>
    </citation>
    <scope>NUCLEOTIDE SEQUENCE [LARGE SCALE GENOMIC DNA]</scope>
    <source>
        <strain evidence="3 4">22II-s10s</strain>
    </source>
</reference>
<dbReference type="STRING" id="1379903.ATO8_08706"/>
<feature type="signal peptide" evidence="2">
    <location>
        <begin position="1"/>
        <end position="18"/>
    </location>
</feature>
<evidence type="ECO:0008006" key="5">
    <source>
        <dbReference type="Google" id="ProtNLM"/>
    </source>
</evidence>
<sequence length="525" mass="54824">MSTKVALLVLTLAAPASAEAPLSAIDWLGQDRAEPAIAPPAGTTEARAHDTKPPQQPRRIDEPPVTSDATAPSVREQSLGEPVAGAAGLLPMSVTGLPRSMWQGSDPGRLVRLIQDADPAVPALSALLNTLMLAEADPPEDGGRLLAARVRRLIEDGALDAAEALLDRAGPARPALFEAWFDVALLGGSEDRPCAALTENPALTRDVGPRIFCAAREGDWPRAALALESARALGEVSGREADLLERFLSPEIAESLPSLPPATEPTPLTYVLAEAVGEPVPTSALPRAFAVADLSGEHGWKAQIESAERLARAGALSDNRLLGIYTMREPAASGGVWERVEAVQELDAAVSRDDAKATADALRTAWPMMVEAGLAVPVAQIFGPDLAAMDLDGTAARYAEHVALLSEEYEALAPPTDDGPAEMRFLGAVARGEAPPVIPSDLPHATAIGRAFGSAARGDTDLLALSGEDRLGEAILRTIDRFGTGAAGNGDDLTEALATLRALGLEDTARRAALQLAILTEDTLR</sequence>
<dbReference type="Proteomes" id="UP000019063">
    <property type="component" value="Unassembled WGS sequence"/>
</dbReference>
<feature type="region of interest" description="Disordered" evidence="1">
    <location>
        <begin position="35"/>
        <end position="80"/>
    </location>
</feature>
<organism evidence="3 4">
    <name type="scientific">Roseivivax marinus</name>
    <dbReference type="NCBI Taxonomy" id="1379903"/>
    <lineage>
        <taxon>Bacteria</taxon>
        <taxon>Pseudomonadati</taxon>
        <taxon>Pseudomonadota</taxon>
        <taxon>Alphaproteobacteria</taxon>
        <taxon>Rhodobacterales</taxon>
        <taxon>Roseobacteraceae</taxon>
        <taxon>Roseivivax</taxon>
    </lineage>
</organism>
<proteinExistence type="predicted"/>
<accession>W4HKM3</accession>
<comment type="caution">
    <text evidence="3">The sequence shown here is derived from an EMBL/GenBank/DDBJ whole genome shotgun (WGS) entry which is preliminary data.</text>
</comment>
<evidence type="ECO:0000313" key="4">
    <source>
        <dbReference type="Proteomes" id="UP000019063"/>
    </source>
</evidence>
<evidence type="ECO:0000256" key="2">
    <source>
        <dbReference type="SAM" id="SignalP"/>
    </source>
</evidence>
<evidence type="ECO:0000313" key="3">
    <source>
        <dbReference type="EMBL" id="ETW13279.1"/>
    </source>
</evidence>
<name>W4HKM3_9RHOB</name>
<feature type="compositionally biased region" description="Basic and acidic residues" evidence="1">
    <location>
        <begin position="46"/>
        <end position="62"/>
    </location>
</feature>
<keyword evidence="4" id="KW-1185">Reference proteome</keyword>
<protein>
    <recommendedName>
        <fullName evidence="5">Antifreeze glycopeptide polyprotein</fullName>
    </recommendedName>
</protein>
<dbReference type="RefSeq" id="WP_043843736.1">
    <property type="nucleotide sequence ID" value="NZ_AQQW01000004.1"/>
</dbReference>
<feature type="chain" id="PRO_5004842213" description="Antifreeze glycopeptide polyprotein" evidence="2">
    <location>
        <begin position="19"/>
        <end position="525"/>
    </location>
</feature>
<gene>
    <name evidence="3" type="ORF">ATO8_08706</name>
</gene>
<dbReference type="AlphaFoldDB" id="W4HKM3"/>
<dbReference type="eggNOG" id="ENOG502Z7WE">
    <property type="taxonomic scope" value="Bacteria"/>
</dbReference>
<keyword evidence="2" id="KW-0732">Signal</keyword>